<gene>
    <name evidence="6" type="ORF">J2T07_002396</name>
</gene>
<evidence type="ECO:0000256" key="3">
    <source>
        <dbReference type="ARBA" id="ARBA00023125"/>
    </source>
</evidence>
<evidence type="ECO:0000313" key="7">
    <source>
        <dbReference type="Proteomes" id="UP001237737"/>
    </source>
</evidence>
<dbReference type="GO" id="GO:0003677">
    <property type="term" value="F:DNA binding"/>
    <property type="evidence" value="ECO:0007669"/>
    <property type="project" value="UniProtKB-KW"/>
</dbReference>
<reference evidence="6 7" key="1">
    <citation type="submission" date="2023-07" db="EMBL/GenBank/DDBJ databases">
        <title>Sorghum-associated microbial communities from plants grown in Nebraska, USA.</title>
        <authorList>
            <person name="Schachtman D."/>
        </authorList>
    </citation>
    <scope>NUCLEOTIDE SEQUENCE [LARGE SCALE GENOMIC DNA]</scope>
    <source>
        <strain evidence="6 7">CC60</strain>
    </source>
</reference>
<keyword evidence="7" id="KW-1185">Reference proteome</keyword>
<dbReference type="InterPro" id="IPR000847">
    <property type="entry name" value="LysR_HTH_N"/>
</dbReference>
<dbReference type="Pfam" id="PF00126">
    <property type="entry name" value="HTH_1"/>
    <property type="match status" value="1"/>
</dbReference>
<dbReference type="CDD" id="cd08417">
    <property type="entry name" value="PBP2_Nitroaromatics_like"/>
    <property type="match status" value="1"/>
</dbReference>
<feature type="domain" description="HTH lysR-type" evidence="5">
    <location>
        <begin position="1"/>
        <end position="65"/>
    </location>
</feature>
<keyword evidence="3 6" id="KW-0238">DNA-binding</keyword>
<dbReference type="InterPro" id="IPR050389">
    <property type="entry name" value="LysR-type_TF"/>
</dbReference>
<sequence>MNLKPSDLPLLVSLDMLLEERNVTRAASKLHVSQPALSAQLARLRRLFKDPLLVPSETGRGMVPTPKAEEMAAALRDALSQLGTLGDPNGTFDPTRDAATFRIGGSFSAVSTFAKPLIQAFQEQRNRELRLAFRTGWEDADVLAQFENGEIDILLAPNEQLPSSLKMRSLMADEFVMLQRAGHPRGTQPLTIGDYCSLGHLIVSTSGRMYGLMDVRLKELGLVRDVLVSAPHGDTVGPILRATDLVCTLPQSMVDAVGPGVEAYAIPFDMPDMSLAMAWHSRLDKQPAHRWLRDELIRVSHRLHPTRHAEPPKPLFPIIERVRDGYH</sequence>
<dbReference type="Gene3D" id="3.40.190.10">
    <property type="entry name" value="Periplasmic binding protein-like II"/>
    <property type="match status" value="2"/>
</dbReference>
<dbReference type="Gene3D" id="1.10.10.10">
    <property type="entry name" value="Winged helix-like DNA-binding domain superfamily/Winged helix DNA-binding domain"/>
    <property type="match status" value="1"/>
</dbReference>
<keyword evidence="2" id="KW-0805">Transcription regulation</keyword>
<dbReference type="PRINTS" id="PR00039">
    <property type="entry name" value="HTHLYSR"/>
</dbReference>
<dbReference type="RefSeq" id="WP_306850274.1">
    <property type="nucleotide sequence ID" value="NZ_JAUSSK010000003.1"/>
</dbReference>
<dbReference type="EMBL" id="JAUSSK010000003">
    <property type="protein sequence ID" value="MDQ0010206.1"/>
    <property type="molecule type" value="Genomic_DNA"/>
</dbReference>
<comment type="caution">
    <text evidence="6">The sequence shown here is derived from an EMBL/GenBank/DDBJ whole genome shotgun (WGS) entry which is preliminary data.</text>
</comment>
<evidence type="ECO:0000256" key="4">
    <source>
        <dbReference type="ARBA" id="ARBA00023163"/>
    </source>
</evidence>
<dbReference type="InterPro" id="IPR036390">
    <property type="entry name" value="WH_DNA-bd_sf"/>
</dbReference>
<organism evidence="6 7">
    <name type="scientific">Luteibacter jiangsuensis</name>
    <dbReference type="NCBI Taxonomy" id="637577"/>
    <lineage>
        <taxon>Bacteria</taxon>
        <taxon>Pseudomonadati</taxon>
        <taxon>Pseudomonadota</taxon>
        <taxon>Gammaproteobacteria</taxon>
        <taxon>Lysobacterales</taxon>
        <taxon>Rhodanobacteraceae</taxon>
        <taxon>Luteibacter</taxon>
    </lineage>
</organism>
<keyword evidence="4" id="KW-0804">Transcription</keyword>
<name>A0ABT9T0R5_9GAMM</name>
<evidence type="ECO:0000313" key="6">
    <source>
        <dbReference type="EMBL" id="MDQ0010206.1"/>
    </source>
</evidence>
<dbReference type="InterPro" id="IPR005119">
    <property type="entry name" value="LysR_subst-bd"/>
</dbReference>
<evidence type="ECO:0000256" key="1">
    <source>
        <dbReference type="ARBA" id="ARBA00009437"/>
    </source>
</evidence>
<protein>
    <submittedName>
        <fullName evidence="6">DNA-binding transcriptional LysR family regulator</fullName>
    </submittedName>
</protein>
<accession>A0ABT9T0R5</accession>
<dbReference type="PANTHER" id="PTHR30118:SF15">
    <property type="entry name" value="TRANSCRIPTIONAL REGULATORY PROTEIN"/>
    <property type="match status" value="1"/>
</dbReference>
<dbReference type="SUPFAM" id="SSF53850">
    <property type="entry name" value="Periplasmic binding protein-like II"/>
    <property type="match status" value="1"/>
</dbReference>
<dbReference type="InterPro" id="IPR036388">
    <property type="entry name" value="WH-like_DNA-bd_sf"/>
</dbReference>
<dbReference type="Proteomes" id="UP001237737">
    <property type="component" value="Unassembled WGS sequence"/>
</dbReference>
<dbReference type="PROSITE" id="PS50931">
    <property type="entry name" value="HTH_LYSR"/>
    <property type="match status" value="1"/>
</dbReference>
<dbReference type="PANTHER" id="PTHR30118">
    <property type="entry name" value="HTH-TYPE TRANSCRIPTIONAL REGULATOR LEUO-RELATED"/>
    <property type="match status" value="1"/>
</dbReference>
<dbReference type="SUPFAM" id="SSF46785">
    <property type="entry name" value="Winged helix' DNA-binding domain"/>
    <property type="match status" value="1"/>
</dbReference>
<evidence type="ECO:0000256" key="2">
    <source>
        <dbReference type="ARBA" id="ARBA00023015"/>
    </source>
</evidence>
<evidence type="ECO:0000259" key="5">
    <source>
        <dbReference type="PROSITE" id="PS50931"/>
    </source>
</evidence>
<dbReference type="Pfam" id="PF03466">
    <property type="entry name" value="LysR_substrate"/>
    <property type="match status" value="1"/>
</dbReference>
<comment type="similarity">
    <text evidence="1">Belongs to the LysR transcriptional regulatory family.</text>
</comment>
<proteinExistence type="inferred from homology"/>
<dbReference type="InterPro" id="IPR037402">
    <property type="entry name" value="YidZ_PBP2"/>
</dbReference>